<dbReference type="PANTHER" id="PTHR38731:SF1">
    <property type="entry name" value="FECR PROTEIN DOMAIN-CONTAINING PROTEIN"/>
    <property type="match status" value="1"/>
</dbReference>
<organism evidence="3 4">
    <name type="scientific">Gracilinema caldarium (strain ATCC 51460 / DSM 7334 / H1)</name>
    <name type="common">Treponema caldarium</name>
    <dbReference type="NCBI Taxonomy" id="744872"/>
    <lineage>
        <taxon>Bacteria</taxon>
        <taxon>Pseudomonadati</taxon>
        <taxon>Spirochaetota</taxon>
        <taxon>Spirochaetia</taxon>
        <taxon>Spirochaetales</taxon>
        <taxon>Breznakiellaceae</taxon>
        <taxon>Gracilinema</taxon>
    </lineage>
</organism>
<dbReference type="eggNOG" id="COG4254">
    <property type="taxonomic scope" value="Bacteria"/>
</dbReference>
<dbReference type="STRING" id="744872.Spica_0685"/>
<proteinExistence type="predicted"/>
<dbReference type="Pfam" id="PF13360">
    <property type="entry name" value="PQQ_2"/>
    <property type="match status" value="1"/>
</dbReference>
<dbReference type="InterPro" id="IPR011047">
    <property type="entry name" value="Quinoprotein_ADH-like_sf"/>
</dbReference>
<keyword evidence="4" id="KW-1185">Reference proteome</keyword>
<dbReference type="InterPro" id="IPR018391">
    <property type="entry name" value="PQQ_b-propeller_rpt"/>
</dbReference>
<dbReference type="Gene3D" id="2.130.10.10">
    <property type="entry name" value="YVTN repeat-like/Quinoprotein amine dehydrogenase"/>
    <property type="match status" value="1"/>
</dbReference>
<evidence type="ECO:0000313" key="4">
    <source>
        <dbReference type="Proteomes" id="UP000000503"/>
    </source>
</evidence>
<dbReference type="AlphaFoldDB" id="F8EX96"/>
<dbReference type="KEGG" id="scd:Spica_0685"/>
<name>F8EX96_GRAC1</name>
<evidence type="ECO:0000313" key="3">
    <source>
        <dbReference type="EMBL" id="AEJ18839.1"/>
    </source>
</evidence>
<dbReference type="InterPro" id="IPR002372">
    <property type="entry name" value="PQQ_rpt_dom"/>
</dbReference>
<dbReference type="SMART" id="SM00564">
    <property type="entry name" value="PQQ"/>
    <property type="match status" value="4"/>
</dbReference>
<gene>
    <name evidence="3" type="ordered locus">Spica_0685</name>
</gene>
<dbReference type="OrthoDB" id="369729at2"/>
<dbReference type="eggNOG" id="COG1520">
    <property type="taxonomic scope" value="Bacteria"/>
</dbReference>
<dbReference type="SUPFAM" id="SSF50998">
    <property type="entry name" value="Quinoprotein alcohol dehydrogenase-like"/>
    <property type="match status" value="1"/>
</dbReference>
<dbReference type="PANTHER" id="PTHR38731">
    <property type="entry name" value="LIPL45-RELATED LIPOPROTEIN-RELATED"/>
    <property type="match status" value="1"/>
</dbReference>
<protein>
    <submittedName>
        <fullName evidence="3">Pyrrolo-quinoline quinone repeat-containing protein</fullName>
    </submittedName>
</protein>
<dbReference type="EMBL" id="CP002868">
    <property type="protein sequence ID" value="AEJ18839.1"/>
    <property type="molecule type" value="Genomic_DNA"/>
</dbReference>
<dbReference type="PROSITE" id="PS51257">
    <property type="entry name" value="PROKAR_LIPOPROTEIN"/>
    <property type="match status" value="1"/>
</dbReference>
<reference evidence="4" key="1">
    <citation type="journal article" date="2013" name="Stand. Genomic Sci.">
        <title>Genome sequence of the thermophilic fresh-water bacterium Spirochaeta caldaria type strain (H1(T)), reclassification of Spirochaeta caldaria, Spirochaeta stenostrepta, and Spirochaeta zuelzerae in the genus Treponema as Treponema caldaria comb. nov., Treponema stenostrepta comb. nov., and Treponema zuelzerae comb. nov., and emendation of the genus Treponema.</title>
        <authorList>
            <person name="Abt B."/>
            <person name="Goker M."/>
            <person name="Scheuner C."/>
            <person name="Han C."/>
            <person name="Lu M."/>
            <person name="Misra M."/>
            <person name="Lapidus A."/>
            <person name="Nolan M."/>
            <person name="Lucas S."/>
            <person name="Hammon N."/>
            <person name="Deshpande S."/>
            <person name="Cheng J.F."/>
            <person name="Tapia R."/>
            <person name="Goodwin L.A."/>
            <person name="Pitluck S."/>
            <person name="Liolios K."/>
            <person name="Pagani I."/>
            <person name="Ivanova N."/>
            <person name="Mavromatis K."/>
            <person name="Mikhailova N."/>
            <person name="Huntemann M."/>
            <person name="Pati A."/>
            <person name="Chen A."/>
            <person name="Palaniappan K."/>
            <person name="Land M."/>
            <person name="Hauser L."/>
            <person name="Jeffries C.D."/>
            <person name="Rohde M."/>
            <person name="Spring S."/>
            <person name="Gronow S."/>
            <person name="Detter J.C."/>
            <person name="Bristow J."/>
            <person name="Eisen J.A."/>
            <person name="Markowitz V."/>
            <person name="Hugenholtz P."/>
            <person name="Kyrpides N.C."/>
            <person name="Woyke T."/>
            <person name="Klenk H.P."/>
        </authorList>
    </citation>
    <scope>NUCLEOTIDE SEQUENCE</scope>
    <source>
        <strain evidence="4">ATCC 51460 / DSM 7334 / H1</strain>
    </source>
</reference>
<dbReference type="Gene3D" id="2.60.120.1440">
    <property type="match status" value="1"/>
</dbReference>
<dbReference type="Pfam" id="PF04773">
    <property type="entry name" value="FecR"/>
    <property type="match status" value="1"/>
</dbReference>
<dbReference type="Gene3D" id="2.40.128.630">
    <property type="match status" value="1"/>
</dbReference>
<evidence type="ECO:0000259" key="2">
    <source>
        <dbReference type="Pfam" id="PF13360"/>
    </source>
</evidence>
<dbReference type="Proteomes" id="UP000000503">
    <property type="component" value="Chromosome"/>
</dbReference>
<evidence type="ECO:0000259" key="1">
    <source>
        <dbReference type="Pfam" id="PF04773"/>
    </source>
</evidence>
<dbReference type="HOGENOM" id="CLU_397355_0_0_12"/>
<feature type="domain" description="Pyrrolo-quinoline quinone repeat" evidence="2">
    <location>
        <begin position="553"/>
        <end position="616"/>
    </location>
</feature>
<feature type="domain" description="FecR protein" evidence="1">
    <location>
        <begin position="95"/>
        <end position="207"/>
    </location>
</feature>
<accession>F8EX96</accession>
<dbReference type="InterPro" id="IPR006860">
    <property type="entry name" value="FecR"/>
</dbReference>
<sequence>MNKRVHFFGSLFILSTLFGFLIGCQAGSKESITDNNKRDFAELITTDTQASTQESSEPPSSIQPVLVFLQGSVNIQRQGQAINATEGLTLEAGDIISTGIDGSAEIAYGSLGTLRLLPRTIVSLTVIISRALNQSDRDSADITLIGGTLAAKVKKLSSKDEFLVLTPNCAAGVRGTQFIVSYEEPLHKNGTITRTERTLVAVREGSVAVLPKGKLLTSLIDGRQSSPLAGAVVTTALALAPKAGPGQEVSIGGQETASGIAQDETLIHQAESVYGTLVGQAENLQARGTDFDTISDPIPILAASGSDTSKAFTELSRIMPALLQSEYSRQLLEVLDRMRDPGSDKAPLPASLPERYFSLKTKDESDKTTASKKLTYPGLVYSHSLSSAAFTGMISRSGNTLLIFDALGNLYALNPEGKQLWTHSALVAFTALDTTVALLESQALRLYDAVTKSERGLYPFDSWQALPQAKPVPIPNGIALATPRGVTILRQENAELLAEIPVLGGLISPLVLADSHLIAVSGQGKLVFIDIKNNRISEELELNFKDDVLTPRFKDGKVFIATKNGRLVAVDVTTHQTIWDVDLGQGIRVEPEVDGERIYLWVQNKSLVIVSIQNGTPFGKPIPDVESPPLLAKGRLYWGGSGPSLVVADSATGTILKRSPLPDKVSARPLLVDGILYLGTSTGKFIRLDIEKL</sequence>
<dbReference type="RefSeq" id="WP_013968151.1">
    <property type="nucleotide sequence ID" value="NC_015732.1"/>
</dbReference>
<dbReference type="InterPro" id="IPR015943">
    <property type="entry name" value="WD40/YVTN_repeat-like_dom_sf"/>
</dbReference>